<organism evidence="3 4">
    <name type="scientific">Alteriqipengyuania halimionae</name>
    <dbReference type="NCBI Taxonomy" id="1926630"/>
    <lineage>
        <taxon>Bacteria</taxon>
        <taxon>Pseudomonadati</taxon>
        <taxon>Pseudomonadota</taxon>
        <taxon>Alphaproteobacteria</taxon>
        <taxon>Sphingomonadales</taxon>
        <taxon>Erythrobacteraceae</taxon>
        <taxon>Alteriqipengyuania</taxon>
    </lineage>
</organism>
<reference evidence="3 4" key="1">
    <citation type="submission" date="2019-12" db="EMBL/GenBank/DDBJ databases">
        <title>Genomic-based taxomic classification of the family Erythrobacteraceae.</title>
        <authorList>
            <person name="Xu L."/>
        </authorList>
    </citation>
    <scope>NUCLEOTIDE SEQUENCE [LARGE SCALE GENOMIC DNA]</scope>
    <source>
        <strain evidence="3 4">LMG 29519</strain>
    </source>
</reference>
<keyword evidence="1" id="KW-1133">Transmembrane helix</keyword>
<accession>A0A6I4U6P1</accession>
<dbReference type="GO" id="GO:0016020">
    <property type="term" value="C:membrane"/>
    <property type="evidence" value="ECO:0007669"/>
    <property type="project" value="InterPro"/>
</dbReference>
<dbReference type="SUPFAM" id="SSF103481">
    <property type="entry name" value="Multidrug resistance efflux transporter EmrE"/>
    <property type="match status" value="2"/>
</dbReference>
<dbReference type="Proteomes" id="UP000429229">
    <property type="component" value="Unassembled WGS sequence"/>
</dbReference>
<feature type="transmembrane region" description="Helical" evidence="1">
    <location>
        <begin position="115"/>
        <end position="132"/>
    </location>
</feature>
<feature type="transmembrane region" description="Helical" evidence="1">
    <location>
        <begin position="82"/>
        <end position="103"/>
    </location>
</feature>
<dbReference type="Pfam" id="PF00892">
    <property type="entry name" value="EamA"/>
    <property type="match status" value="2"/>
</dbReference>
<dbReference type="AlphaFoldDB" id="A0A6I4U6P1"/>
<feature type="domain" description="EamA" evidence="2">
    <location>
        <begin position="167"/>
        <end position="296"/>
    </location>
</feature>
<evidence type="ECO:0000313" key="4">
    <source>
        <dbReference type="Proteomes" id="UP000429229"/>
    </source>
</evidence>
<keyword evidence="4" id="KW-1185">Reference proteome</keyword>
<name>A0A6I4U6P1_9SPHN</name>
<dbReference type="OrthoDB" id="8770617at2"/>
<protein>
    <submittedName>
        <fullName evidence="3">EamA family transporter</fullName>
    </submittedName>
</protein>
<dbReference type="InterPro" id="IPR000620">
    <property type="entry name" value="EamA_dom"/>
</dbReference>
<sequence length="323" mass="34144">MVNATQQTRAGSQESVAASSSTSLAFAVLLIGNATLAAGPWFVRMADSGPVAAGFWRLLIALPFLALLAWRERSGEPLPSRAIVWLVAAAGVFFALDLASWHVGIERTRLGNATLFGNSGSILIMAWGLILLKRWPSAKECAAVVAALGGAAILLGRSLEIDPRYLTGDLFCILAGLFYTFYILFLQRARAAAGNWMLLTIVSLAGAPILLAIALALGEPVWPDDWWPNIGLALSSQVIGQGCLVYALRFFPPLVIGMALLTQPAIAAAIGWFAFGEAIMPVDALGMALVGGALLLARSSKAADPARIVDEVVSDEDDEDRSP</sequence>
<feature type="domain" description="EamA" evidence="2">
    <location>
        <begin position="29"/>
        <end position="155"/>
    </location>
</feature>
<dbReference type="PANTHER" id="PTHR22911">
    <property type="entry name" value="ACYL-MALONYL CONDENSING ENZYME-RELATED"/>
    <property type="match status" value="1"/>
</dbReference>
<dbReference type="PANTHER" id="PTHR22911:SF76">
    <property type="entry name" value="EAMA DOMAIN-CONTAINING PROTEIN"/>
    <property type="match status" value="1"/>
</dbReference>
<keyword evidence="1" id="KW-0472">Membrane</keyword>
<feature type="transmembrane region" description="Helical" evidence="1">
    <location>
        <begin position="197"/>
        <end position="218"/>
    </location>
</feature>
<feature type="transmembrane region" description="Helical" evidence="1">
    <location>
        <begin position="255"/>
        <end position="273"/>
    </location>
</feature>
<feature type="transmembrane region" description="Helical" evidence="1">
    <location>
        <begin position="141"/>
        <end position="159"/>
    </location>
</feature>
<evidence type="ECO:0000313" key="3">
    <source>
        <dbReference type="EMBL" id="MXP10495.1"/>
    </source>
</evidence>
<dbReference type="InterPro" id="IPR037185">
    <property type="entry name" value="EmrE-like"/>
</dbReference>
<feature type="transmembrane region" description="Helical" evidence="1">
    <location>
        <begin position="279"/>
        <end position="297"/>
    </location>
</feature>
<keyword evidence="1" id="KW-0812">Transmembrane</keyword>
<evidence type="ECO:0000256" key="1">
    <source>
        <dbReference type="SAM" id="Phobius"/>
    </source>
</evidence>
<feature type="transmembrane region" description="Helical" evidence="1">
    <location>
        <begin position="230"/>
        <end position="248"/>
    </location>
</feature>
<evidence type="ECO:0000259" key="2">
    <source>
        <dbReference type="Pfam" id="PF00892"/>
    </source>
</evidence>
<comment type="caution">
    <text evidence="3">The sequence shown here is derived from an EMBL/GenBank/DDBJ whole genome shotgun (WGS) entry which is preliminary data.</text>
</comment>
<feature type="transmembrane region" description="Helical" evidence="1">
    <location>
        <begin position="165"/>
        <end position="185"/>
    </location>
</feature>
<proteinExistence type="predicted"/>
<gene>
    <name evidence="3" type="ORF">GRI68_09925</name>
</gene>
<feature type="transmembrane region" description="Helical" evidence="1">
    <location>
        <begin position="21"/>
        <end position="43"/>
    </location>
</feature>
<feature type="transmembrane region" description="Helical" evidence="1">
    <location>
        <begin position="49"/>
        <end position="70"/>
    </location>
</feature>
<dbReference type="EMBL" id="WTYR01000001">
    <property type="protein sequence ID" value="MXP10495.1"/>
    <property type="molecule type" value="Genomic_DNA"/>
</dbReference>